<dbReference type="InterPro" id="IPR029058">
    <property type="entry name" value="AB_hydrolase_fold"/>
</dbReference>
<dbReference type="EMBL" id="CP036401">
    <property type="protein sequence ID" value="QBH99998.1"/>
    <property type="molecule type" value="Genomic_DNA"/>
</dbReference>
<dbReference type="EMBL" id="BMWV01000010">
    <property type="protein sequence ID" value="GGY55434.1"/>
    <property type="molecule type" value="Genomic_DNA"/>
</dbReference>
<dbReference type="GO" id="GO:0016042">
    <property type="term" value="P:lipid catabolic process"/>
    <property type="evidence" value="ECO:0007669"/>
    <property type="project" value="UniProtKB-KW"/>
</dbReference>
<protein>
    <submittedName>
        <fullName evidence="4">Lipase</fullName>
    </submittedName>
</protein>
<evidence type="ECO:0000256" key="2">
    <source>
        <dbReference type="ARBA" id="ARBA00022963"/>
    </source>
</evidence>
<organism evidence="4 7">
    <name type="scientific">Pseudoduganella albidiflava</name>
    <dbReference type="NCBI Taxonomy" id="321983"/>
    <lineage>
        <taxon>Bacteria</taxon>
        <taxon>Pseudomonadati</taxon>
        <taxon>Pseudomonadota</taxon>
        <taxon>Betaproteobacteria</taxon>
        <taxon>Burkholderiales</taxon>
        <taxon>Oxalobacteraceae</taxon>
        <taxon>Telluria group</taxon>
        <taxon>Pseudoduganella</taxon>
    </lineage>
</organism>
<dbReference type="PANTHER" id="PTHR10272:SF0">
    <property type="entry name" value="PLATELET-ACTIVATING FACTOR ACETYLHYDROLASE"/>
    <property type="match status" value="1"/>
</dbReference>
<dbReference type="Proteomes" id="UP000628442">
    <property type="component" value="Unassembled WGS sequence"/>
</dbReference>
<gene>
    <name evidence="5" type="ORF">EYF70_03410</name>
    <name evidence="4" type="ORF">GCM10007387_42480</name>
</gene>
<dbReference type="OrthoDB" id="569821at2"/>
<evidence type="ECO:0000256" key="1">
    <source>
        <dbReference type="ARBA" id="ARBA00022801"/>
    </source>
</evidence>
<proteinExistence type="predicted"/>
<evidence type="ECO:0000313" key="4">
    <source>
        <dbReference type="EMBL" id="GGY55434.1"/>
    </source>
</evidence>
<sequence>MTHDLENAVHTIRSLALTPPALLACLLAACGGGDPPAPAVPVTYASRCGLPDSAAEPYRSTAPTGPHCVGAAEYLVTDDARDEPMTETPGDRRALQVRVLYPASARVSPGMSGGVRMPYADEAVYAGIDWWPATLRPQGHAWREAAPAIERAAPVLLFSPGLGANAQAYAGLTEDLASHGYVVVTINHPFVSGPTPLPDGRIVRYEEVAEEWEDEEAAEAAHWVRSNARLAVTMADEKSVLDWLARQNATRGALLDGRLDMGRIGAFGHSFGGATALQVQRTDERVKAAVNLDGTVYGDLDQPWTEPFMILQSVHAINGVPVEEPTMKPLWQNRQGHGELEVMAGSCHGDFSDAHRLANIYNARNPATPIQPDPQLYCSKDPAALEDAVRRRLRDFFGRWLR</sequence>
<reference evidence="4" key="1">
    <citation type="journal article" date="2014" name="Int. J. Syst. Evol. Microbiol.">
        <title>Complete genome sequence of Corynebacterium casei LMG S-19264T (=DSM 44701T), isolated from a smear-ripened cheese.</title>
        <authorList>
            <consortium name="US DOE Joint Genome Institute (JGI-PGF)"/>
            <person name="Walter F."/>
            <person name="Albersmeier A."/>
            <person name="Kalinowski J."/>
            <person name="Ruckert C."/>
        </authorList>
    </citation>
    <scope>NUCLEOTIDE SEQUENCE</scope>
    <source>
        <strain evidence="4">KCTC 12343</strain>
    </source>
</reference>
<evidence type="ECO:0000256" key="3">
    <source>
        <dbReference type="ARBA" id="ARBA00023098"/>
    </source>
</evidence>
<keyword evidence="6" id="KW-1185">Reference proteome</keyword>
<dbReference type="Pfam" id="PF03403">
    <property type="entry name" value="PAF-AH_p_II"/>
    <property type="match status" value="2"/>
</dbReference>
<dbReference type="Gene3D" id="3.40.50.1820">
    <property type="entry name" value="alpha/beta hydrolase"/>
    <property type="match status" value="1"/>
</dbReference>
<evidence type="ECO:0000313" key="5">
    <source>
        <dbReference type="EMBL" id="QBH99998.1"/>
    </source>
</evidence>
<reference evidence="5 6" key="2">
    <citation type="submission" date="2019-02" db="EMBL/GenBank/DDBJ databases">
        <title>Draft Genome Sequences of Six Type Strains of the Genus Massilia.</title>
        <authorList>
            <person name="Miess H."/>
            <person name="Frediansyhah A."/>
            <person name="Gross H."/>
        </authorList>
    </citation>
    <scope>NUCLEOTIDE SEQUENCE [LARGE SCALE GENOMIC DNA]</scope>
    <source>
        <strain evidence="5 6">DSM 17472</strain>
    </source>
</reference>
<keyword evidence="2" id="KW-0442">Lipid degradation</keyword>
<evidence type="ECO:0000313" key="7">
    <source>
        <dbReference type="Proteomes" id="UP000628442"/>
    </source>
</evidence>
<dbReference type="GO" id="GO:0003847">
    <property type="term" value="F:1-alkyl-2-acetylglycerophosphocholine esterase activity"/>
    <property type="evidence" value="ECO:0007669"/>
    <property type="project" value="TreeGrafter"/>
</dbReference>
<dbReference type="AlphaFoldDB" id="A0A411WTQ8"/>
<accession>A0A411WTQ8</accession>
<reference evidence="4" key="3">
    <citation type="submission" date="2022-12" db="EMBL/GenBank/DDBJ databases">
        <authorList>
            <person name="Sun Q."/>
            <person name="Kim S."/>
        </authorList>
    </citation>
    <scope>NUCLEOTIDE SEQUENCE</scope>
    <source>
        <strain evidence="4">KCTC 12343</strain>
    </source>
</reference>
<name>A0A411WTQ8_9BURK</name>
<dbReference type="PANTHER" id="PTHR10272">
    <property type="entry name" value="PLATELET-ACTIVATING FACTOR ACETYLHYDROLASE"/>
    <property type="match status" value="1"/>
</dbReference>
<keyword evidence="3" id="KW-0443">Lipid metabolism</keyword>
<dbReference type="SUPFAM" id="SSF53474">
    <property type="entry name" value="alpha/beta-Hydrolases"/>
    <property type="match status" value="1"/>
</dbReference>
<dbReference type="Proteomes" id="UP000292307">
    <property type="component" value="Chromosome"/>
</dbReference>
<evidence type="ECO:0000313" key="6">
    <source>
        <dbReference type="Proteomes" id="UP000292307"/>
    </source>
</evidence>
<keyword evidence="1" id="KW-0378">Hydrolase</keyword>
<dbReference type="RefSeq" id="WP_131144146.1">
    <property type="nucleotide sequence ID" value="NZ_BMWV01000010.1"/>
</dbReference>